<dbReference type="Gene3D" id="3.40.50.2000">
    <property type="entry name" value="Glycogen Phosphorylase B"/>
    <property type="match status" value="1"/>
</dbReference>
<evidence type="ECO:0000256" key="17">
    <source>
        <dbReference type="ARBA" id="ARBA00056362"/>
    </source>
</evidence>
<comment type="subcellular location">
    <subcellularLocation>
        <location evidence="1">Endoplasmic reticulum membrane</location>
        <topology evidence="1">Single-pass membrane protein</topology>
    </subcellularLocation>
</comment>
<keyword evidence="8" id="KW-0812">Transmembrane</keyword>
<gene>
    <name evidence="21" type="ORF">OFUS_LOCUS18228</name>
</gene>
<evidence type="ECO:0000256" key="9">
    <source>
        <dbReference type="ARBA" id="ARBA00022824"/>
    </source>
</evidence>
<evidence type="ECO:0000256" key="19">
    <source>
        <dbReference type="ARBA" id="ARBA00082785"/>
    </source>
</evidence>
<evidence type="ECO:0000256" key="15">
    <source>
        <dbReference type="ARBA" id="ARBA00033088"/>
    </source>
</evidence>
<evidence type="ECO:0000256" key="18">
    <source>
        <dbReference type="ARBA" id="ARBA00061237"/>
    </source>
</evidence>
<evidence type="ECO:0000256" key="6">
    <source>
        <dbReference type="ARBA" id="ARBA00022676"/>
    </source>
</evidence>
<keyword evidence="5" id="KW-0597">Phosphoprotein</keyword>
<dbReference type="FunFam" id="3.40.50.2000:FF:000096">
    <property type="entry name" value="ALG1, chitobiosyldiphosphodolichol beta-mannosyltransferase"/>
    <property type="match status" value="1"/>
</dbReference>
<dbReference type="GO" id="GO:0004578">
    <property type="term" value="F:chitobiosyldiphosphodolichol beta-mannosyltransferase activity"/>
    <property type="evidence" value="ECO:0007669"/>
    <property type="project" value="UniProtKB-EC"/>
</dbReference>
<dbReference type="AlphaFoldDB" id="A0A8J1ULE0"/>
<evidence type="ECO:0000256" key="8">
    <source>
        <dbReference type="ARBA" id="ARBA00022692"/>
    </source>
</evidence>
<evidence type="ECO:0000313" key="22">
    <source>
        <dbReference type="Proteomes" id="UP000749559"/>
    </source>
</evidence>
<evidence type="ECO:0000256" key="14">
    <source>
        <dbReference type="ARBA" id="ARBA00031566"/>
    </source>
</evidence>
<evidence type="ECO:0000256" key="11">
    <source>
        <dbReference type="ARBA" id="ARBA00022989"/>
    </source>
</evidence>
<dbReference type="PANTHER" id="PTHR13036:SF0">
    <property type="entry name" value="CHITOBIOSYLDIPHOSPHODOLICHOL BETA-MANNOSYLTRANSFERASE"/>
    <property type="match status" value="1"/>
</dbReference>
<evidence type="ECO:0000256" key="2">
    <source>
        <dbReference type="ARBA" id="ARBA00004922"/>
    </source>
</evidence>
<comment type="function">
    <text evidence="17">Mannosyltransferase that operates in the biosynthetic pathway of dolichol-linked oligosaccharides, the glycan precursors employed in protein asparagine (N)-glycosylation. The assembly of dolichol-linked oligosaccharides begins on the cytosolic side of the endoplasmic reticulum membrane and finishes in its lumen. The sequential addition of sugars to dolichol pyrophosphate produces dolichol-linked oligosaccharides containing fourteen sugars, including two GlcNAcs, nine mannoses and three glucoses. Once assembled, the oligosaccharide is transferred from the lipid to nascent proteins by oligosaccharyltransferases. Catalyzes, on the cytoplasmic face of the endoplasmic reticulum, the addition of the first mannose residues to the dolichol-linked oligosaccharide chain, to produce Man1GlcNAc(2)-PP-dolichol core oligosaccharide. Man1GlcNAc(2)-PP-dolichol is a substrate for ALG2, the following enzyme in the biosynthetic pathway.</text>
</comment>
<keyword evidence="9" id="KW-0256">Endoplasmic reticulum</keyword>
<dbReference type="PANTHER" id="PTHR13036">
    <property type="entry name" value="BETA1,4 MANNOSYLTRANSFERASE"/>
    <property type="match status" value="1"/>
</dbReference>
<comment type="catalytic activity">
    <reaction evidence="16">
        <text>an N,N'-diacetylchitobiosyl-diphospho-di-trans,poly-cis-dolichol + GDP-alpha-D-mannose = a beta-D-Man-(1-&gt;4)-beta-D-GlcNAc-(1-&gt;4)-alpha-D-GlcNAc-diphospho-di-trans,poly-cis-dolichol + GDP + H(+)</text>
        <dbReference type="Rhea" id="RHEA:13865"/>
        <dbReference type="Rhea" id="RHEA-COMP:19510"/>
        <dbReference type="Rhea" id="RHEA-COMP:19511"/>
        <dbReference type="ChEBI" id="CHEBI:15378"/>
        <dbReference type="ChEBI" id="CHEBI:57269"/>
        <dbReference type="ChEBI" id="CHEBI:57527"/>
        <dbReference type="ChEBI" id="CHEBI:58189"/>
        <dbReference type="ChEBI" id="CHEBI:58472"/>
        <dbReference type="EC" id="2.4.1.142"/>
    </reaction>
    <physiologicalReaction direction="left-to-right" evidence="16">
        <dbReference type="Rhea" id="RHEA:13866"/>
    </physiologicalReaction>
</comment>
<keyword evidence="10" id="KW-0735">Signal-anchor</keyword>
<name>A0A8J1ULE0_OWEFU</name>
<evidence type="ECO:0000256" key="1">
    <source>
        <dbReference type="ARBA" id="ARBA00004389"/>
    </source>
</evidence>
<evidence type="ECO:0000256" key="13">
    <source>
        <dbReference type="ARBA" id="ARBA00031434"/>
    </source>
</evidence>
<evidence type="ECO:0000256" key="3">
    <source>
        <dbReference type="ARBA" id="ARBA00012611"/>
    </source>
</evidence>
<accession>A0A8J1ULE0</accession>
<evidence type="ECO:0000256" key="4">
    <source>
        <dbReference type="ARBA" id="ARBA00015841"/>
    </source>
</evidence>
<evidence type="ECO:0000256" key="12">
    <source>
        <dbReference type="ARBA" id="ARBA00023136"/>
    </source>
</evidence>
<dbReference type="GO" id="GO:0005789">
    <property type="term" value="C:endoplasmic reticulum membrane"/>
    <property type="evidence" value="ECO:0007669"/>
    <property type="project" value="UniProtKB-SubCell"/>
</dbReference>
<feature type="domain" description="Glycosyl transferase family 1" evidence="20">
    <location>
        <begin position="282"/>
        <end position="429"/>
    </location>
</feature>
<keyword evidence="22" id="KW-1185">Reference proteome</keyword>
<dbReference type="SUPFAM" id="SSF53756">
    <property type="entry name" value="UDP-Glycosyltransferase/glycogen phosphorylase"/>
    <property type="match status" value="1"/>
</dbReference>
<evidence type="ECO:0000256" key="10">
    <source>
        <dbReference type="ARBA" id="ARBA00022968"/>
    </source>
</evidence>
<evidence type="ECO:0000256" key="16">
    <source>
        <dbReference type="ARBA" id="ARBA00045071"/>
    </source>
</evidence>
<evidence type="ECO:0000313" key="21">
    <source>
        <dbReference type="EMBL" id="CAH1793368.1"/>
    </source>
</evidence>
<comment type="pathway">
    <text evidence="2">Protein modification; protein glycosylation.</text>
</comment>
<comment type="caution">
    <text evidence="21">The sequence shown here is derived from an EMBL/GenBank/DDBJ whole genome shotgun (WGS) entry which is preliminary data.</text>
</comment>
<dbReference type="Proteomes" id="UP000749559">
    <property type="component" value="Unassembled WGS sequence"/>
</dbReference>
<reference evidence="21" key="1">
    <citation type="submission" date="2022-03" db="EMBL/GenBank/DDBJ databases">
        <authorList>
            <person name="Martin C."/>
        </authorList>
    </citation>
    <scope>NUCLEOTIDE SEQUENCE</scope>
</reference>
<keyword evidence="12" id="KW-0472">Membrane</keyword>
<dbReference type="Pfam" id="PF00534">
    <property type="entry name" value="Glycos_transf_1"/>
    <property type="match status" value="1"/>
</dbReference>
<keyword evidence="7" id="KW-0808">Transferase</keyword>
<comment type="similarity">
    <text evidence="18">Belongs to the glycosyltransferase group 1 family. Glycosyltransferase 33 subfamily.</text>
</comment>
<dbReference type="InterPro" id="IPR001296">
    <property type="entry name" value="Glyco_trans_1"/>
</dbReference>
<dbReference type="FunFam" id="3.40.50.2000:FF:000109">
    <property type="entry name" value="Chitobiosyldiphosphodolichol beta-mannosyltransferase"/>
    <property type="match status" value="1"/>
</dbReference>
<proteinExistence type="inferred from homology"/>
<dbReference type="InterPro" id="IPR026051">
    <property type="entry name" value="ALG1-like"/>
</dbReference>
<dbReference type="EMBL" id="CAIIXF020000009">
    <property type="protein sequence ID" value="CAH1793368.1"/>
    <property type="molecule type" value="Genomic_DNA"/>
</dbReference>
<keyword evidence="11" id="KW-1133">Transmembrane helix</keyword>
<dbReference type="OrthoDB" id="614844at2759"/>
<dbReference type="CDD" id="cd03816">
    <property type="entry name" value="GT33_ALG1-like"/>
    <property type="match status" value="1"/>
</dbReference>
<keyword evidence="6" id="KW-0328">Glycosyltransferase</keyword>
<protein>
    <recommendedName>
        <fullName evidence="4">Chitobiosyldiphosphodolichol beta-mannosyltransferase</fullName>
        <ecNumber evidence="3">2.4.1.142</ecNumber>
    </recommendedName>
    <alternativeName>
        <fullName evidence="19">Asparagine-linked glycosylation protein 1 homolog</fullName>
    </alternativeName>
    <alternativeName>
        <fullName evidence="14">Beta-1,4-mannosyltransferase</fullName>
    </alternativeName>
    <alternativeName>
        <fullName evidence="15">GDP-Man:GlcNAc2-PP-dolichol mannosyltransferase</fullName>
    </alternativeName>
    <alternativeName>
        <fullName evidence="13">GDP-mannose-dolichol diphosphochitobiose mannosyltransferase</fullName>
    </alternativeName>
</protein>
<evidence type="ECO:0000259" key="20">
    <source>
        <dbReference type="Pfam" id="PF00534"/>
    </source>
</evidence>
<sequence>MWFVLLFAFVLILLILVLITYCRSDVDSNKVCVVVLGDVGRSPRMQYHAISLANEDYLVDIIGYSGSKPPEELLNNENIMLHFMRPPPDIVQKLPKMLIYLSKVVWQATALLWLCSKTRRYKHIILQNPPSIPTMAVMLLVSYIQGSKLLIDWHNYGYTILAMAVGSKHPLVKIAKWYEHKLGKFSKHNICVTNAMREDLKSNWGISAETVYDRPPEKFKECDTSAKHELFIKLAESYPVFRHRSDSSTSTAFTEQLSDGSIRLLPTRPALLVSSTSWTDDEDFSVLLHALDSYETVAEDTGDLPKIICAITGKGPNKAYYKAIIEEKFWTHIQVVTPWLEAEDYPKLLGCADLGVCLHMSSSGLDLPMKVVDMFGCGLPVCAVHFNCLDELVQHDSNGLVFHNEQQLAEQLQDLLSNFPKQQQKLDKYRENLKTFQSKRWKECWQQTVLPLLKS</sequence>
<evidence type="ECO:0000256" key="5">
    <source>
        <dbReference type="ARBA" id="ARBA00022553"/>
    </source>
</evidence>
<organism evidence="21 22">
    <name type="scientific">Owenia fusiformis</name>
    <name type="common">Polychaete worm</name>
    <dbReference type="NCBI Taxonomy" id="6347"/>
    <lineage>
        <taxon>Eukaryota</taxon>
        <taxon>Metazoa</taxon>
        <taxon>Spiralia</taxon>
        <taxon>Lophotrochozoa</taxon>
        <taxon>Annelida</taxon>
        <taxon>Polychaeta</taxon>
        <taxon>Sedentaria</taxon>
        <taxon>Canalipalpata</taxon>
        <taxon>Sabellida</taxon>
        <taxon>Oweniida</taxon>
        <taxon>Oweniidae</taxon>
        <taxon>Owenia</taxon>
    </lineage>
</organism>
<evidence type="ECO:0000256" key="7">
    <source>
        <dbReference type="ARBA" id="ARBA00022679"/>
    </source>
</evidence>
<dbReference type="EC" id="2.4.1.142" evidence="3"/>